<dbReference type="OrthoDB" id="2360675at2"/>
<evidence type="ECO:0000256" key="4">
    <source>
        <dbReference type="ARBA" id="ARBA00022692"/>
    </source>
</evidence>
<keyword evidence="4 8" id="KW-0812">Transmembrane</keyword>
<keyword evidence="1 8" id="KW-1003">Cell membrane</keyword>
<dbReference type="InterPro" id="IPR006741">
    <property type="entry name" value="AgrB"/>
</dbReference>
<proteinExistence type="inferred from homology"/>
<feature type="transmembrane region" description="Helical" evidence="8">
    <location>
        <begin position="145"/>
        <end position="162"/>
    </location>
</feature>
<dbReference type="HAMAP" id="MF_00784">
    <property type="entry name" value="AgrB"/>
    <property type="match status" value="1"/>
</dbReference>
<feature type="transmembrane region" description="Helical" evidence="8">
    <location>
        <begin position="168"/>
        <end position="188"/>
    </location>
</feature>
<evidence type="ECO:0000256" key="1">
    <source>
        <dbReference type="ARBA" id="ARBA00022475"/>
    </source>
</evidence>
<evidence type="ECO:0000256" key="7">
    <source>
        <dbReference type="ARBA" id="ARBA00023136"/>
    </source>
</evidence>
<dbReference type="STRING" id="762845.BCR26_11995"/>
<dbReference type="Pfam" id="PF04647">
    <property type="entry name" value="AgrB"/>
    <property type="match status" value="1"/>
</dbReference>
<dbReference type="EC" id="3.4.-.-" evidence="8"/>
<accession>A0A1E5KY20</accession>
<comment type="caution">
    <text evidence="9">The sequence shown here is derived from an EMBL/GenBank/DDBJ whole genome shotgun (WGS) entry which is preliminary data.</text>
</comment>
<dbReference type="AlphaFoldDB" id="A0A1E5KY20"/>
<evidence type="ECO:0000256" key="8">
    <source>
        <dbReference type="HAMAP-Rule" id="MF_00784"/>
    </source>
</evidence>
<feature type="transmembrane region" description="Helical" evidence="8">
    <location>
        <begin position="42"/>
        <end position="67"/>
    </location>
</feature>
<dbReference type="GO" id="GO:0008233">
    <property type="term" value="F:peptidase activity"/>
    <property type="evidence" value="ECO:0007669"/>
    <property type="project" value="UniProtKB-UniRule"/>
</dbReference>
<evidence type="ECO:0000256" key="5">
    <source>
        <dbReference type="ARBA" id="ARBA00022801"/>
    </source>
</evidence>
<protein>
    <recommendedName>
        <fullName evidence="8">Putative AgrB-like protein</fullName>
        <ecNumber evidence="8">3.4.-.-</ecNumber>
    </recommendedName>
</protein>
<evidence type="ECO:0000256" key="2">
    <source>
        <dbReference type="ARBA" id="ARBA00022654"/>
    </source>
</evidence>
<organism evidence="9 10">
    <name type="scientific">Enterococcus rivorum</name>
    <dbReference type="NCBI Taxonomy" id="762845"/>
    <lineage>
        <taxon>Bacteria</taxon>
        <taxon>Bacillati</taxon>
        <taxon>Bacillota</taxon>
        <taxon>Bacilli</taxon>
        <taxon>Lactobacillales</taxon>
        <taxon>Enterococcaceae</taxon>
        <taxon>Enterococcus</taxon>
    </lineage>
</organism>
<keyword evidence="7 8" id="KW-0472">Membrane</keyword>
<dbReference type="SMART" id="SM00793">
    <property type="entry name" value="AgrB"/>
    <property type="match status" value="1"/>
</dbReference>
<dbReference type="GO" id="GO:0005886">
    <property type="term" value="C:plasma membrane"/>
    <property type="evidence" value="ECO:0007669"/>
    <property type="project" value="UniProtKB-SubCell"/>
</dbReference>
<keyword evidence="5 8" id="KW-0378">Hydrolase</keyword>
<comment type="function">
    <text evidence="8">May be involved in the proteolytic processing of a quorum sensing system signal molecule precursor.</text>
</comment>
<keyword evidence="3 8" id="KW-0645">Protease</keyword>
<evidence type="ECO:0000313" key="9">
    <source>
        <dbReference type="EMBL" id="OEH82756.1"/>
    </source>
</evidence>
<keyword evidence="10" id="KW-1185">Reference proteome</keyword>
<evidence type="ECO:0000256" key="3">
    <source>
        <dbReference type="ARBA" id="ARBA00022670"/>
    </source>
</evidence>
<gene>
    <name evidence="9" type="ORF">BCR26_11995</name>
</gene>
<dbReference type="GO" id="GO:0006508">
    <property type="term" value="P:proteolysis"/>
    <property type="evidence" value="ECO:0007669"/>
    <property type="project" value="UniProtKB-KW"/>
</dbReference>
<dbReference type="GO" id="GO:0009372">
    <property type="term" value="P:quorum sensing"/>
    <property type="evidence" value="ECO:0007669"/>
    <property type="project" value="UniProtKB-UniRule"/>
</dbReference>
<evidence type="ECO:0000256" key="6">
    <source>
        <dbReference type="ARBA" id="ARBA00022989"/>
    </source>
</evidence>
<feature type="transmembrane region" description="Helical" evidence="8">
    <location>
        <begin position="103"/>
        <end position="124"/>
    </location>
</feature>
<dbReference type="Proteomes" id="UP000095256">
    <property type="component" value="Unassembled WGS sequence"/>
</dbReference>
<keyword evidence="2 8" id="KW-0673">Quorum sensing</keyword>
<dbReference type="RefSeq" id="WP_069698287.1">
    <property type="nucleotide sequence ID" value="NZ_JAGGMA010000023.1"/>
</dbReference>
<sequence length="202" mass="23411">MTHNLTLYCLRKIRAQDYMSEEDYEKVCYFLEVVLINLFKSIQIYVLALLLGTLLETFVMNCAYVLLRSQAGGWHAKSSTICSIFGITIFIGIPLLLKMTHNTFSSWFVVILSIVVLISVWHYAPADTEKNPLVSISERKRKRRLAIFVTLAIIAFSFIVQTTMIQTLVIIGLLVETLMISPLFYKLMKRSYRNYEKYVEEK</sequence>
<name>A0A1E5KY20_9ENTE</name>
<dbReference type="EMBL" id="MIEK01000016">
    <property type="protein sequence ID" value="OEH82756.1"/>
    <property type="molecule type" value="Genomic_DNA"/>
</dbReference>
<evidence type="ECO:0000313" key="10">
    <source>
        <dbReference type="Proteomes" id="UP000095256"/>
    </source>
</evidence>
<reference evidence="9 10" key="1">
    <citation type="submission" date="2016-09" db="EMBL/GenBank/DDBJ databases">
        <authorList>
            <person name="Capua I."/>
            <person name="De Benedictis P."/>
            <person name="Joannis T."/>
            <person name="Lombin L.H."/>
            <person name="Cattoli G."/>
        </authorList>
    </citation>
    <scope>NUCLEOTIDE SEQUENCE [LARGE SCALE GENOMIC DNA]</scope>
    <source>
        <strain evidence="9 10">LMG 25899</strain>
    </source>
</reference>
<comment type="subcellular location">
    <subcellularLocation>
        <location evidence="8">Cell membrane</location>
        <topology evidence="8">Multi-pass membrane protein</topology>
    </subcellularLocation>
</comment>
<comment type="similarity">
    <text evidence="8">Belongs to the AgrB family.</text>
</comment>
<keyword evidence="6 8" id="KW-1133">Transmembrane helix</keyword>
<feature type="transmembrane region" description="Helical" evidence="8">
    <location>
        <begin position="79"/>
        <end position="97"/>
    </location>
</feature>